<reference evidence="2" key="1">
    <citation type="submission" date="2017-03" db="EMBL/GenBank/DDBJ databases">
        <title>Phytopthora megakarya and P. palmivora, two closely related causual agents of cacao black pod achieved similar genome size and gene model numbers by different mechanisms.</title>
        <authorList>
            <person name="Ali S."/>
            <person name="Shao J."/>
            <person name="Larry D.J."/>
            <person name="Kronmiller B."/>
            <person name="Shen D."/>
            <person name="Strem M.D."/>
            <person name="Melnick R.L."/>
            <person name="Guiltinan M.J."/>
            <person name="Tyler B.M."/>
            <person name="Meinhardt L.W."/>
            <person name="Bailey B.A."/>
        </authorList>
    </citation>
    <scope>NUCLEOTIDE SEQUENCE [LARGE SCALE GENOMIC DNA]</scope>
    <source>
        <strain evidence="2">zdho120</strain>
    </source>
</reference>
<accession>A0A225VMP1</accession>
<dbReference type="EMBL" id="NBNE01003985">
    <property type="protein sequence ID" value="OWZ06384.1"/>
    <property type="molecule type" value="Genomic_DNA"/>
</dbReference>
<dbReference type="OrthoDB" id="126233at2759"/>
<keyword evidence="2" id="KW-1185">Reference proteome</keyword>
<evidence type="ECO:0000313" key="2">
    <source>
        <dbReference type="Proteomes" id="UP000198211"/>
    </source>
</evidence>
<gene>
    <name evidence="1" type="ORF">PHMEG_00021364</name>
</gene>
<sequence>MLAKPPDFFNYHAILDAEAINDEKFAPWMTHQRVLVLEFDSVADTASMQVIKIRKARYIVTSAYFARSLTRKNN</sequence>
<comment type="caution">
    <text evidence="1">The sequence shown here is derived from an EMBL/GenBank/DDBJ whole genome shotgun (WGS) entry which is preliminary data.</text>
</comment>
<proteinExistence type="predicted"/>
<organism evidence="1 2">
    <name type="scientific">Phytophthora megakarya</name>
    <dbReference type="NCBI Taxonomy" id="4795"/>
    <lineage>
        <taxon>Eukaryota</taxon>
        <taxon>Sar</taxon>
        <taxon>Stramenopiles</taxon>
        <taxon>Oomycota</taxon>
        <taxon>Peronosporomycetes</taxon>
        <taxon>Peronosporales</taxon>
        <taxon>Peronosporaceae</taxon>
        <taxon>Phytophthora</taxon>
    </lineage>
</organism>
<dbReference type="Proteomes" id="UP000198211">
    <property type="component" value="Unassembled WGS sequence"/>
</dbReference>
<dbReference type="AlphaFoldDB" id="A0A225VMP1"/>
<evidence type="ECO:0000313" key="1">
    <source>
        <dbReference type="EMBL" id="OWZ06384.1"/>
    </source>
</evidence>
<protein>
    <submittedName>
        <fullName evidence="1">Uncharacterized protein</fullName>
    </submittedName>
</protein>
<name>A0A225VMP1_9STRA</name>